<protein>
    <submittedName>
        <fullName evidence="2">HNH endonuclease</fullName>
    </submittedName>
</protein>
<dbReference type="GO" id="GO:0004519">
    <property type="term" value="F:endonuclease activity"/>
    <property type="evidence" value="ECO:0007669"/>
    <property type="project" value="UniProtKB-KW"/>
</dbReference>
<dbReference type="PIRSF" id="PIRSF030850">
    <property type="entry name" value="UCP030850"/>
    <property type="match status" value="1"/>
</dbReference>
<comment type="caution">
    <text evidence="2">The sequence shown here is derived from an EMBL/GenBank/DDBJ whole genome shotgun (WGS) entry which is preliminary data.</text>
</comment>
<proteinExistence type="predicted"/>
<accession>A0A2U2XE07</accession>
<dbReference type="RefSeq" id="WP_109358847.1">
    <property type="nucleotide sequence ID" value="NZ_QFRJ01000003.1"/>
</dbReference>
<keyword evidence="3" id="KW-1185">Reference proteome</keyword>
<evidence type="ECO:0000313" key="2">
    <source>
        <dbReference type="EMBL" id="PWH86039.1"/>
    </source>
</evidence>
<dbReference type="AlphaFoldDB" id="A0A2U2XE07"/>
<evidence type="ECO:0000259" key="1">
    <source>
        <dbReference type="Pfam" id="PF13391"/>
    </source>
</evidence>
<keyword evidence="2" id="KW-0255">Endonuclease</keyword>
<reference evidence="2 3" key="2">
    <citation type="submission" date="2018-05" db="EMBL/GenBank/DDBJ databases">
        <authorList>
            <person name="Lanie J.A."/>
            <person name="Ng W.-L."/>
            <person name="Kazmierczak K.M."/>
            <person name="Andrzejewski T.M."/>
            <person name="Davidsen T.M."/>
            <person name="Wayne K.J."/>
            <person name="Tettelin H."/>
            <person name="Glass J.I."/>
            <person name="Rusch D."/>
            <person name="Podicherti R."/>
            <person name="Tsui H.-C.T."/>
            <person name="Winkler M.E."/>
        </authorList>
    </citation>
    <scope>NUCLEOTIDE SEQUENCE [LARGE SCALE GENOMIC DNA]</scope>
    <source>
        <strain evidence="2 3">C305</strain>
    </source>
</reference>
<evidence type="ECO:0000313" key="3">
    <source>
        <dbReference type="Proteomes" id="UP000245370"/>
    </source>
</evidence>
<dbReference type="Proteomes" id="UP000245370">
    <property type="component" value="Unassembled WGS sequence"/>
</dbReference>
<organism evidence="2 3">
    <name type="scientific">Brumimicrobium oceani</name>
    <dbReference type="NCBI Taxonomy" id="2100725"/>
    <lineage>
        <taxon>Bacteria</taxon>
        <taxon>Pseudomonadati</taxon>
        <taxon>Bacteroidota</taxon>
        <taxon>Flavobacteriia</taxon>
        <taxon>Flavobacteriales</taxon>
        <taxon>Crocinitomicaceae</taxon>
        <taxon>Brumimicrobium</taxon>
    </lineage>
</organism>
<dbReference type="InterPro" id="IPR011396">
    <property type="entry name" value="PT_DNA_restrict"/>
</dbReference>
<reference evidence="2 3" key="1">
    <citation type="submission" date="2018-05" db="EMBL/GenBank/DDBJ databases">
        <title>Brumimicrobium oceani sp. nov., isolated from coastal sediment.</title>
        <authorList>
            <person name="Kou Y."/>
        </authorList>
    </citation>
    <scope>NUCLEOTIDE SEQUENCE [LARGE SCALE GENOMIC DNA]</scope>
    <source>
        <strain evidence="2 3">C305</strain>
    </source>
</reference>
<dbReference type="EMBL" id="QFRJ01000003">
    <property type="protein sequence ID" value="PWH86039.1"/>
    <property type="molecule type" value="Genomic_DNA"/>
</dbReference>
<dbReference type="Pfam" id="PF13391">
    <property type="entry name" value="HNH_2"/>
    <property type="match status" value="1"/>
</dbReference>
<dbReference type="InterPro" id="IPR003615">
    <property type="entry name" value="HNH_nuc"/>
</dbReference>
<keyword evidence="2" id="KW-0540">Nuclease</keyword>
<feature type="domain" description="HNH nuclease" evidence="1">
    <location>
        <begin position="215"/>
        <end position="269"/>
    </location>
</feature>
<keyword evidence="2" id="KW-0378">Hydrolase</keyword>
<gene>
    <name evidence="2" type="ORF">DIT68_05645</name>
</gene>
<dbReference type="OrthoDB" id="67788at2"/>
<name>A0A2U2XE07_9FLAO</name>
<sequence>MENEEQISKYLFQLKKLRRDRNKVRGDAPHKPVLLLAIIEGIENGDIISNRIAISPELVLSFKDIWSKLVETDHLQNFAMPFFRLKSDGFWKLHSKHGAFIPRTISSFSGLREAIELAEMDKMLFSFLLNPISREVIKSELLNHYFPKTKERLINSENDFANQLASQVLESDSLTYAERIAELRSKMKVSDFEEEIYVRNGIFKKEIPKLYNYTCAISGLRIEATINAQLVDACHIKPFSISQDDTVGNGFSLTPTIHRAFDRGLITIDENYLVRISKSIVENDSVYSLKQFEGKKILLPLEKRFYPLQENLGWHRRECFLG</sequence>